<dbReference type="Gene3D" id="1.10.8.60">
    <property type="match status" value="1"/>
</dbReference>
<reference evidence="2 3" key="1">
    <citation type="journal article" date="2018" name="Int. J. Syst. Evol. Microbiol.">
        <title>Parvibium lacunae gen. nov., sp. nov., a new member of the family Alcaligenaceae isolated from a freshwater pond.</title>
        <authorList>
            <person name="Chen W.M."/>
            <person name="Xie P.B."/>
            <person name="Hsu M.Y."/>
            <person name="Sheu S.Y."/>
        </authorList>
    </citation>
    <scope>NUCLEOTIDE SEQUENCE [LARGE SCALE GENOMIC DNA]</scope>
    <source>
        <strain evidence="2 3">KMB9</strain>
    </source>
</reference>
<dbReference type="InterPro" id="IPR027417">
    <property type="entry name" value="P-loop_NTPase"/>
</dbReference>
<dbReference type="InterPro" id="IPR055199">
    <property type="entry name" value="Hda_lid"/>
</dbReference>
<dbReference type="SUPFAM" id="SSF52540">
    <property type="entry name" value="P-loop containing nucleoside triphosphate hydrolases"/>
    <property type="match status" value="1"/>
</dbReference>
<evidence type="ECO:0000313" key="2">
    <source>
        <dbReference type="EMBL" id="RCS57353.1"/>
    </source>
</evidence>
<organism evidence="2 3">
    <name type="scientific">Parvibium lacunae</name>
    <dbReference type="NCBI Taxonomy" id="1888893"/>
    <lineage>
        <taxon>Bacteria</taxon>
        <taxon>Pseudomonadati</taxon>
        <taxon>Pseudomonadota</taxon>
        <taxon>Betaproteobacteria</taxon>
        <taxon>Burkholderiales</taxon>
        <taxon>Alcaligenaceae</taxon>
        <taxon>Parvibium</taxon>
    </lineage>
</organism>
<evidence type="ECO:0000259" key="1">
    <source>
        <dbReference type="Pfam" id="PF22688"/>
    </source>
</evidence>
<sequence length="237" mass="26163">MRQLLLDLLPPPAAPSLDNYVPGRNQALITTIRQQQRQTAEPPVNNTGMTTAPMHYLWGSEGCGKTHLLKAIAGGTGGRYLQQTSPLSDFDYQAGGTYCIDDIDSFNSTQLDAIFALYQAMLTNPLGQLWVSGPCAPFQLTEYAPQMRADLRTRLGAMLVWQVHALSEGEMAEALQEAASQRGLQLQPGVIGWLLTHWERSMPALLTLLDALDRYSLERRRAAITLPLLKDLLAESQ</sequence>
<keyword evidence="3" id="KW-1185">Reference proteome</keyword>
<dbReference type="RefSeq" id="WP_114402834.1">
    <property type="nucleotide sequence ID" value="NZ_QPGB01000003.1"/>
</dbReference>
<feature type="domain" description="Hda lid" evidence="1">
    <location>
        <begin position="171"/>
        <end position="233"/>
    </location>
</feature>
<dbReference type="OrthoDB" id="9784878at2"/>
<evidence type="ECO:0000313" key="3">
    <source>
        <dbReference type="Proteomes" id="UP000252357"/>
    </source>
</evidence>
<dbReference type="EMBL" id="QPGB01000003">
    <property type="protein sequence ID" value="RCS57353.1"/>
    <property type="molecule type" value="Genomic_DNA"/>
</dbReference>
<gene>
    <name evidence="2" type="ORF">DU000_07750</name>
</gene>
<dbReference type="AlphaFoldDB" id="A0A368L1J8"/>
<comment type="caution">
    <text evidence="2">The sequence shown here is derived from an EMBL/GenBank/DDBJ whole genome shotgun (WGS) entry which is preliminary data.</text>
</comment>
<protein>
    <submittedName>
        <fullName evidence="2">DnaA regulatory inactivator Hda</fullName>
    </submittedName>
</protein>
<dbReference type="Gene3D" id="3.40.50.300">
    <property type="entry name" value="P-loop containing nucleotide triphosphate hydrolases"/>
    <property type="match status" value="1"/>
</dbReference>
<accession>A0A368L1J8</accession>
<dbReference type="Pfam" id="PF22688">
    <property type="entry name" value="Hda_lid"/>
    <property type="match status" value="1"/>
</dbReference>
<dbReference type="Proteomes" id="UP000252357">
    <property type="component" value="Unassembled WGS sequence"/>
</dbReference>
<proteinExistence type="predicted"/>
<name>A0A368L1J8_9BURK</name>